<name>A0A225ANZ3_TALAT</name>
<comment type="similarity">
    <text evidence="2">Belongs to the ustYa family.</text>
</comment>
<comment type="caution">
    <text evidence="3">The sequence shown here is derived from an EMBL/GenBank/DDBJ whole genome shotgun (WGS) entry which is preliminary data.</text>
</comment>
<dbReference type="AlphaFoldDB" id="A0A225ANZ3"/>
<dbReference type="STRING" id="1441469.A0A225ANZ3"/>
<dbReference type="RefSeq" id="XP_020117440.1">
    <property type="nucleotide sequence ID" value="XM_020262373.1"/>
</dbReference>
<dbReference type="EMBL" id="LFMY01000012">
    <property type="protein sequence ID" value="OKL57319.1"/>
    <property type="molecule type" value="Genomic_DNA"/>
</dbReference>
<evidence type="ECO:0000313" key="4">
    <source>
        <dbReference type="Proteomes" id="UP000214365"/>
    </source>
</evidence>
<dbReference type="InterPro" id="IPR021765">
    <property type="entry name" value="UstYa-like"/>
</dbReference>
<accession>A0A225ANZ3</accession>
<proteinExistence type="inferred from homology"/>
<evidence type="ECO:0000313" key="3">
    <source>
        <dbReference type="EMBL" id="OKL57319.1"/>
    </source>
</evidence>
<dbReference type="OrthoDB" id="4216877at2759"/>
<dbReference type="Proteomes" id="UP000214365">
    <property type="component" value="Unassembled WGS sequence"/>
</dbReference>
<dbReference type="Pfam" id="PF11807">
    <property type="entry name" value="UstYa"/>
    <property type="match status" value="1"/>
</dbReference>
<organism evidence="3 4">
    <name type="scientific">Talaromyces atroroseus</name>
    <dbReference type="NCBI Taxonomy" id="1441469"/>
    <lineage>
        <taxon>Eukaryota</taxon>
        <taxon>Fungi</taxon>
        <taxon>Dikarya</taxon>
        <taxon>Ascomycota</taxon>
        <taxon>Pezizomycotina</taxon>
        <taxon>Eurotiomycetes</taxon>
        <taxon>Eurotiomycetidae</taxon>
        <taxon>Eurotiales</taxon>
        <taxon>Trichocomaceae</taxon>
        <taxon>Talaromyces</taxon>
        <taxon>Talaromyces sect. Trachyspermi</taxon>
    </lineage>
</organism>
<comment type="pathway">
    <text evidence="1">Mycotoxin biosynthesis.</text>
</comment>
<protein>
    <submittedName>
        <fullName evidence="3">Uncharacterized protein</fullName>
    </submittedName>
</protein>
<dbReference type="GO" id="GO:0043386">
    <property type="term" value="P:mycotoxin biosynthetic process"/>
    <property type="evidence" value="ECO:0007669"/>
    <property type="project" value="InterPro"/>
</dbReference>
<sequence>MESGTATSVISMRKQRFTGDLHFHANGSSYLITEPGHLQYVGNPSPEIDKNWHDMINESEAKQAWSDNFDGYFDVIEGERWYVGGLDILHTLHCLNTLRMHLDPEYYSEHMSHRPSQNHNYHCIDQIRQYLMCYGDLTPVSTRWHDGKGRIYVQSDMNHTCRNFDGVLEWVRGRKIVY</sequence>
<gene>
    <name evidence="3" type="ORF">UA08_07475</name>
</gene>
<dbReference type="PANTHER" id="PTHR33365">
    <property type="entry name" value="YALI0B05434P"/>
    <property type="match status" value="1"/>
</dbReference>
<dbReference type="PANTHER" id="PTHR33365:SF4">
    <property type="entry name" value="CYCLOCHLOROTINE BIOSYNTHESIS PROTEIN O"/>
    <property type="match status" value="1"/>
</dbReference>
<keyword evidence="4" id="KW-1185">Reference proteome</keyword>
<dbReference type="GeneID" id="31007231"/>
<reference evidence="3 4" key="1">
    <citation type="submission" date="2015-06" db="EMBL/GenBank/DDBJ databases">
        <title>Talaromyces atroroseus IBT 11181 draft genome.</title>
        <authorList>
            <person name="Rasmussen K.B."/>
            <person name="Rasmussen S."/>
            <person name="Petersen B."/>
            <person name="Sicheritz-Ponten T."/>
            <person name="Mortensen U.H."/>
            <person name="Thrane U."/>
        </authorList>
    </citation>
    <scope>NUCLEOTIDE SEQUENCE [LARGE SCALE GENOMIC DNA]</scope>
    <source>
        <strain evidence="3 4">IBT 11181</strain>
    </source>
</reference>
<evidence type="ECO:0000256" key="1">
    <source>
        <dbReference type="ARBA" id="ARBA00004685"/>
    </source>
</evidence>
<evidence type="ECO:0000256" key="2">
    <source>
        <dbReference type="ARBA" id="ARBA00035112"/>
    </source>
</evidence>